<name>A0A251U1R1_HELAN</name>
<dbReference type="InParanoid" id="A0A251U1R1"/>
<proteinExistence type="predicted"/>
<dbReference type="AlphaFoldDB" id="A0A251U1R1"/>
<gene>
    <name evidence="1" type="ORF">HannXRQ_Chr09g0274861</name>
</gene>
<organism evidence="1 2">
    <name type="scientific">Helianthus annuus</name>
    <name type="common">Common sunflower</name>
    <dbReference type="NCBI Taxonomy" id="4232"/>
    <lineage>
        <taxon>Eukaryota</taxon>
        <taxon>Viridiplantae</taxon>
        <taxon>Streptophyta</taxon>
        <taxon>Embryophyta</taxon>
        <taxon>Tracheophyta</taxon>
        <taxon>Spermatophyta</taxon>
        <taxon>Magnoliopsida</taxon>
        <taxon>eudicotyledons</taxon>
        <taxon>Gunneridae</taxon>
        <taxon>Pentapetalae</taxon>
        <taxon>asterids</taxon>
        <taxon>campanulids</taxon>
        <taxon>Asterales</taxon>
        <taxon>Asteraceae</taxon>
        <taxon>Asteroideae</taxon>
        <taxon>Heliantheae alliance</taxon>
        <taxon>Heliantheae</taxon>
        <taxon>Helianthus</taxon>
    </lineage>
</organism>
<dbReference type="EMBL" id="CM007898">
    <property type="protein sequence ID" value="OTG16752.1"/>
    <property type="molecule type" value="Genomic_DNA"/>
</dbReference>
<dbReference type="Proteomes" id="UP000215914">
    <property type="component" value="Chromosome 9"/>
</dbReference>
<accession>A0A251U1R1</accession>
<evidence type="ECO:0000313" key="2">
    <source>
        <dbReference type="Proteomes" id="UP000215914"/>
    </source>
</evidence>
<protein>
    <submittedName>
        <fullName evidence="1">Uncharacterized protein</fullName>
    </submittedName>
</protein>
<evidence type="ECO:0000313" key="1">
    <source>
        <dbReference type="EMBL" id="OTG16752.1"/>
    </source>
</evidence>
<sequence length="59" mass="6709">MTTEAMHVPKSGFSFHMCRRNKMMTKKGLKSMGILASELLLLAKSLRGNYLNKKTKVHN</sequence>
<keyword evidence="2" id="KW-1185">Reference proteome</keyword>
<reference evidence="2" key="1">
    <citation type="journal article" date="2017" name="Nature">
        <title>The sunflower genome provides insights into oil metabolism, flowering and Asterid evolution.</title>
        <authorList>
            <person name="Badouin H."/>
            <person name="Gouzy J."/>
            <person name="Grassa C.J."/>
            <person name="Murat F."/>
            <person name="Staton S.E."/>
            <person name="Cottret L."/>
            <person name="Lelandais-Briere C."/>
            <person name="Owens G.L."/>
            <person name="Carrere S."/>
            <person name="Mayjonade B."/>
            <person name="Legrand L."/>
            <person name="Gill N."/>
            <person name="Kane N.C."/>
            <person name="Bowers J.E."/>
            <person name="Hubner S."/>
            <person name="Bellec A."/>
            <person name="Berard A."/>
            <person name="Berges H."/>
            <person name="Blanchet N."/>
            <person name="Boniface M.C."/>
            <person name="Brunel D."/>
            <person name="Catrice O."/>
            <person name="Chaidir N."/>
            <person name="Claudel C."/>
            <person name="Donnadieu C."/>
            <person name="Faraut T."/>
            <person name="Fievet G."/>
            <person name="Helmstetter N."/>
            <person name="King M."/>
            <person name="Knapp S.J."/>
            <person name="Lai Z."/>
            <person name="Le Paslier M.C."/>
            <person name="Lippi Y."/>
            <person name="Lorenzon L."/>
            <person name="Mandel J.R."/>
            <person name="Marage G."/>
            <person name="Marchand G."/>
            <person name="Marquand E."/>
            <person name="Bret-Mestries E."/>
            <person name="Morien E."/>
            <person name="Nambeesan S."/>
            <person name="Nguyen T."/>
            <person name="Pegot-Espagnet P."/>
            <person name="Pouilly N."/>
            <person name="Raftis F."/>
            <person name="Sallet E."/>
            <person name="Schiex T."/>
            <person name="Thomas J."/>
            <person name="Vandecasteele C."/>
            <person name="Vares D."/>
            <person name="Vear F."/>
            <person name="Vautrin S."/>
            <person name="Crespi M."/>
            <person name="Mangin B."/>
            <person name="Burke J.M."/>
            <person name="Salse J."/>
            <person name="Munos S."/>
            <person name="Vincourt P."/>
            <person name="Rieseberg L.H."/>
            <person name="Langlade N.B."/>
        </authorList>
    </citation>
    <scope>NUCLEOTIDE SEQUENCE [LARGE SCALE GENOMIC DNA]</scope>
    <source>
        <strain evidence="2">cv. SF193</strain>
    </source>
</reference>